<reference evidence="1 2" key="1">
    <citation type="submission" date="2019-03" db="EMBL/GenBank/DDBJ databases">
        <authorList>
            <person name="Kim M.K.M."/>
        </authorList>
    </citation>
    <scope>NUCLEOTIDE SEQUENCE [LARGE SCALE GENOMIC DNA]</scope>
    <source>
        <strain evidence="1 2">18JY15-6</strain>
    </source>
</reference>
<dbReference type="Proteomes" id="UP000295453">
    <property type="component" value="Unassembled WGS sequence"/>
</dbReference>
<dbReference type="InterPro" id="IPR045773">
    <property type="entry name" value="DUF6226"/>
</dbReference>
<sequence>MDLADVECTMLAEYAEAGMPSWPSPRRIGDVPADDEYSRVTDPERYAVVHARAAAWASALAGLPDVSVSRDGDLLRVSSSRARTAPLHLALRTVLATDDAGPIAFLDVALGDPGHLLATWPDCGCDACDCGSDDLLEAVDDAIRSAIGGPVVILTGPTWEARWSTWQSGTSGLDAPPFDDLMETCRLLADGSAPALPDDAEAFVSQSWLDEQ</sequence>
<keyword evidence="2" id="KW-1185">Reference proteome</keyword>
<organism evidence="1 2">
    <name type="scientific">Nocardioides jejuensis</name>
    <dbReference type="NCBI Taxonomy" id="2502782"/>
    <lineage>
        <taxon>Bacteria</taxon>
        <taxon>Bacillati</taxon>
        <taxon>Actinomycetota</taxon>
        <taxon>Actinomycetes</taxon>
        <taxon>Propionibacteriales</taxon>
        <taxon>Nocardioidaceae</taxon>
        <taxon>Nocardioides</taxon>
    </lineage>
</organism>
<dbReference type="EMBL" id="SJZJ01000002">
    <property type="protein sequence ID" value="TCJ30747.1"/>
    <property type="molecule type" value="Genomic_DNA"/>
</dbReference>
<name>A0A4R1CIV8_9ACTN</name>
<gene>
    <name evidence="1" type="ORF">EPD65_01545</name>
</gene>
<evidence type="ECO:0000313" key="1">
    <source>
        <dbReference type="EMBL" id="TCJ30747.1"/>
    </source>
</evidence>
<accession>A0A4R1CIV8</accession>
<protein>
    <submittedName>
        <fullName evidence="1">Uncharacterized protein</fullName>
    </submittedName>
</protein>
<dbReference type="Pfam" id="PF19736">
    <property type="entry name" value="DUF6226"/>
    <property type="match status" value="1"/>
</dbReference>
<dbReference type="AlphaFoldDB" id="A0A4R1CIV8"/>
<proteinExistence type="predicted"/>
<comment type="caution">
    <text evidence="1">The sequence shown here is derived from an EMBL/GenBank/DDBJ whole genome shotgun (WGS) entry which is preliminary data.</text>
</comment>
<evidence type="ECO:0000313" key="2">
    <source>
        <dbReference type="Proteomes" id="UP000295453"/>
    </source>
</evidence>
<dbReference type="OrthoDB" id="3227561at2"/>
<dbReference type="RefSeq" id="WP_131581283.1">
    <property type="nucleotide sequence ID" value="NZ_SJZJ01000002.1"/>
</dbReference>